<reference evidence="2 3" key="1">
    <citation type="submission" date="2012-06" db="EMBL/GenBank/DDBJ databases">
        <title>The complete chromosome of genome of Turneriella parva DSM 21527.</title>
        <authorList>
            <consortium name="US DOE Joint Genome Institute (JGI-PGF)"/>
            <person name="Lucas S."/>
            <person name="Han J."/>
            <person name="Lapidus A."/>
            <person name="Bruce D."/>
            <person name="Goodwin L."/>
            <person name="Pitluck S."/>
            <person name="Peters L."/>
            <person name="Kyrpides N."/>
            <person name="Mavromatis K."/>
            <person name="Ivanova N."/>
            <person name="Mikhailova N."/>
            <person name="Chertkov O."/>
            <person name="Detter J.C."/>
            <person name="Tapia R."/>
            <person name="Han C."/>
            <person name="Land M."/>
            <person name="Hauser L."/>
            <person name="Markowitz V."/>
            <person name="Cheng J.-F."/>
            <person name="Hugenholtz P."/>
            <person name="Woyke T."/>
            <person name="Wu D."/>
            <person name="Gronow S."/>
            <person name="Wellnitz S."/>
            <person name="Brambilla E."/>
            <person name="Klenk H.-P."/>
            <person name="Eisen J.A."/>
        </authorList>
    </citation>
    <scope>NUCLEOTIDE SEQUENCE [LARGE SCALE GENOMIC DNA]</scope>
    <source>
        <strain evidence="3">ATCC BAA-1111 / DSM 21527 / NCTC 11395 / H</strain>
    </source>
</reference>
<dbReference type="InterPro" id="IPR051531">
    <property type="entry name" value="N-acetyltransferase"/>
</dbReference>
<dbReference type="GO" id="GO:0016747">
    <property type="term" value="F:acyltransferase activity, transferring groups other than amino-acyl groups"/>
    <property type="evidence" value="ECO:0007669"/>
    <property type="project" value="InterPro"/>
</dbReference>
<dbReference type="STRING" id="869212.Turpa_2021"/>
<gene>
    <name evidence="2" type="ordered locus">Turpa_2021</name>
</gene>
<dbReference type="InterPro" id="IPR000182">
    <property type="entry name" value="GNAT_dom"/>
</dbReference>
<keyword evidence="3" id="KW-1185">Reference proteome</keyword>
<evidence type="ECO:0000313" key="2">
    <source>
        <dbReference type="EMBL" id="AFM12667.1"/>
    </source>
</evidence>
<proteinExistence type="predicted"/>
<dbReference type="PANTHER" id="PTHR43792">
    <property type="entry name" value="GNAT FAMILY, PUTATIVE (AFU_ORTHOLOGUE AFUA_3G00765)-RELATED-RELATED"/>
    <property type="match status" value="1"/>
</dbReference>
<dbReference type="SUPFAM" id="SSF55729">
    <property type="entry name" value="Acyl-CoA N-acyltransferases (Nat)"/>
    <property type="match status" value="1"/>
</dbReference>
<dbReference type="Proteomes" id="UP000006048">
    <property type="component" value="Chromosome"/>
</dbReference>
<dbReference type="Gene3D" id="3.40.630.30">
    <property type="match status" value="1"/>
</dbReference>
<organism evidence="2 3">
    <name type="scientific">Turneriella parva (strain ATCC BAA-1111 / DSM 21527 / NCTC 11395 / H)</name>
    <name type="common">Leptospira parva</name>
    <dbReference type="NCBI Taxonomy" id="869212"/>
    <lineage>
        <taxon>Bacteria</taxon>
        <taxon>Pseudomonadati</taxon>
        <taxon>Spirochaetota</taxon>
        <taxon>Spirochaetia</taxon>
        <taxon>Leptospirales</taxon>
        <taxon>Leptospiraceae</taxon>
        <taxon>Turneriella</taxon>
    </lineage>
</organism>
<dbReference type="PROSITE" id="PS51186">
    <property type="entry name" value="GNAT"/>
    <property type="match status" value="1"/>
</dbReference>
<protein>
    <submittedName>
        <fullName evidence="2">GCN5-related N-acetyltransferase</fullName>
    </submittedName>
</protein>
<evidence type="ECO:0000313" key="3">
    <source>
        <dbReference type="Proteomes" id="UP000006048"/>
    </source>
</evidence>
<dbReference type="RefSeq" id="WP_014803174.1">
    <property type="nucleotide sequence ID" value="NC_018020.1"/>
</dbReference>
<sequence length="180" mass="21041">MSFSRIETERLILRTWRREDLNDFAEMNADLEVMRFFPTTLTSEESNILFDKIVGHFEEKGFGLFALETRETQEFIGFTGLSTITFQAPFSEIIELGWRIIRKYQCRGYATEAANAAKNYAFHKLGFKSLVAFTVPENVASRRVMEKIGMIRNPDEDFDHPRVPQQHPLRRHVLYRVKAS</sequence>
<dbReference type="HOGENOM" id="CLU_013985_3_1_12"/>
<name>I4B5W0_TURPD</name>
<dbReference type="PANTHER" id="PTHR43792:SF1">
    <property type="entry name" value="N-ACETYLTRANSFERASE DOMAIN-CONTAINING PROTEIN"/>
    <property type="match status" value="1"/>
</dbReference>
<dbReference type="Pfam" id="PF13302">
    <property type="entry name" value="Acetyltransf_3"/>
    <property type="match status" value="1"/>
</dbReference>
<feature type="domain" description="N-acetyltransferase" evidence="1">
    <location>
        <begin position="11"/>
        <end position="180"/>
    </location>
</feature>
<dbReference type="InterPro" id="IPR016181">
    <property type="entry name" value="Acyl_CoA_acyltransferase"/>
</dbReference>
<evidence type="ECO:0000259" key="1">
    <source>
        <dbReference type="PROSITE" id="PS51186"/>
    </source>
</evidence>
<dbReference type="KEGG" id="tpx:Turpa_2021"/>
<accession>I4B5W0</accession>
<dbReference type="AlphaFoldDB" id="I4B5W0"/>
<dbReference type="OrthoDB" id="9798081at2"/>
<dbReference type="EMBL" id="CP002959">
    <property type="protein sequence ID" value="AFM12667.1"/>
    <property type="molecule type" value="Genomic_DNA"/>
</dbReference>